<reference evidence="2 3" key="1">
    <citation type="journal article" date="2010" name="Nature">
        <title>The Ectocarpus genome and the independent evolution of multicellularity in brown algae.</title>
        <authorList>
            <person name="Cock J.M."/>
            <person name="Sterck L."/>
            <person name="Rouze P."/>
            <person name="Scornet D."/>
            <person name="Allen A.E."/>
            <person name="Amoutzias G."/>
            <person name="Anthouard V."/>
            <person name="Artiguenave F."/>
            <person name="Aury J.M."/>
            <person name="Badger J.H."/>
            <person name="Beszteri B."/>
            <person name="Billiau K."/>
            <person name="Bonnet E."/>
            <person name="Bothwell J.H."/>
            <person name="Bowler C."/>
            <person name="Boyen C."/>
            <person name="Brownlee C."/>
            <person name="Carrano C.J."/>
            <person name="Charrier B."/>
            <person name="Cho G.Y."/>
            <person name="Coelho S.M."/>
            <person name="Collen J."/>
            <person name="Corre E."/>
            <person name="Da Silva C."/>
            <person name="Delage L."/>
            <person name="Delaroque N."/>
            <person name="Dittami S.M."/>
            <person name="Doulbeau S."/>
            <person name="Elias M."/>
            <person name="Farnham G."/>
            <person name="Gachon C.M."/>
            <person name="Gschloessl B."/>
            <person name="Heesch S."/>
            <person name="Jabbari K."/>
            <person name="Jubin C."/>
            <person name="Kawai H."/>
            <person name="Kimura K."/>
            <person name="Kloareg B."/>
            <person name="Kupper F.C."/>
            <person name="Lang D."/>
            <person name="Le Bail A."/>
            <person name="Leblanc C."/>
            <person name="Lerouge P."/>
            <person name="Lohr M."/>
            <person name="Lopez P.J."/>
            <person name="Martens C."/>
            <person name="Maumus F."/>
            <person name="Michel G."/>
            <person name="Miranda-Saavedra D."/>
            <person name="Morales J."/>
            <person name="Moreau H."/>
            <person name="Motomura T."/>
            <person name="Nagasato C."/>
            <person name="Napoli C.A."/>
            <person name="Nelson D.R."/>
            <person name="Nyvall-Collen P."/>
            <person name="Peters A.F."/>
            <person name="Pommier C."/>
            <person name="Potin P."/>
            <person name="Poulain J."/>
            <person name="Quesneville H."/>
            <person name="Read B."/>
            <person name="Rensing S.A."/>
            <person name="Ritter A."/>
            <person name="Rousvoal S."/>
            <person name="Samanta M."/>
            <person name="Samson G."/>
            <person name="Schroeder D.C."/>
            <person name="Segurens B."/>
            <person name="Strittmatter M."/>
            <person name="Tonon T."/>
            <person name="Tregear J.W."/>
            <person name="Valentin K."/>
            <person name="von Dassow P."/>
            <person name="Yamagishi T."/>
            <person name="Van de Peer Y."/>
            <person name="Wincker P."/>
        </authorList>
    </citation>
    <scope>NUCLEOTIDE SEQUENCE [LARGE SCALE GENOMIC DNA]</scope>
    <source>
        <strain evidence="3">Ec32 / CCAP1310/4</strain>
    </source>
</reference>
<gene>
    <name evidence="2" type="ORF">Esi_0043_0077</name>
</gene>
<sequence>MNKATWVIAIDIACEFVPFTDILSDVILLIAVWPRTAVIAPDDVEGCGERALWYLALSFTVVGTLVDLFPEMLLVSEIALHPSVLTSPGSMGTLLRLVFSDGKPVVVFAATEEFEKPLAPPLLAIRDSLRRRLSSVATAFFLRDGCGASSPKWTYAGLVGVLVGGELLTAIGACLFLRIEFGWPALISLLASLLALLISVRCHMRRVGEKTLHLCHESATGNGGRLFEFLLPGPVTLTRFLLAVPVWPMLLVYSEGASFWPFSMASRGDHSLPPSEDSLWANPWDWFRVAVPSLSRSDNDSPLSYVYWAIVPHLLWTLVSAVWVGLLGAANLVCWYFGHAEDWSAHSWGVYFSSQESPFSVWSARLQSALGMGFTAWAAREFRRLLAFSAALAAVVVQGYRRGACLEQEWAFVFAVAAWWIAVLIGHAARKKNMFKPLNEAAGPAVADRW</sequence>
<feature type="transmembrane region" description="Helical" evidence="1">
    <location>
        <begin position="185"/>
        <end position="204"/>
    </location>
</feature>
<feature type="transmembrane region" description="Helical" evidence="1">
    <location>
        <begin position="410"/>
        <end position="429"/>
    </location>
</feature>
<proteinExistence type="predicted"/>
<dbReference type="OrthoDB" id="211092at2759"/>
<keyword evidence="1" id="KW-0472">Membrane</keyword>
<protein>
    <submittedName>
        <fullName evidence="2">Uncharacterized protein</fullName>
    </submittedName>
</protein>
<dbReference type="Proteomes" id="UP000002630">
    <property type="component" value="Linkage Group LG03"/>
</dbReference>
<feature type="transmembrane region" description="Helical" evidence="1">
    <location>
        <begin position="385"/>
        <end position="404"/>
    </location>
</feature>
<feature type="transmembrane region" description="Helical" evidence="1">
    <location>
        <begin position="153"/>
        <end position="179"/>
    </location>
</feature>
<dbReference type="EMBL" id="FN649728">
    <property type="protein sequence ID" value="CBN74815.1"/>
    <property type="molecule type" value="Genomic_DNA"/>
</dbReference>
<evidence type="ECO:0000313" key="2">
    <source>
        <dbReference type="EMBL" id="CBN74815.1"/>
    </source>
</evidence>
<dbReference type="EMBL" id="FN648630">
    <property type="protein sequence ID" value="CBN74815.1"/>
    <property type="molecule type" value="Genomic_DNA"/>
</dbReference>
<keyword evidence="1" id="KW-0812">Transmembrane</keyword>
<accession>D8LN52</accession>
<dbReference type="InParanoid" id="D8LN52"/>
<evidence type="ECO:0000313" key="3">
    <source>
        <dbReference type="Proteomes" id="UP000002630"/>
    </source>
</evidence>
<feature type="transmembrane region" description="Helical" evidence="1">
    <location>
        <begin position="305"/>
        <end position="338"/>
    </location>
</feature>
<name>D8LN52_ECTSI</name>
<organism evidence="2 3">
    <name type="scientific">Ectocarpus siliculosus</name>
    <name type="common">Brown alga</name>
    <name type="synonym">Conferva siliculosa</name>
    <dbReference type="NCBI Taxonomy" id="2880"/>
    <lineage>
        <taxon>Eukaryota</taxon>
        <taxon>Sar</taxon>
        <taxon>Stramenopiles</taxon>
        <taxon>Ochrophyta</taxon>
        <taxon>PX clade</taxon>
        <taxon>Phaeophyceae</taxon>
        <taxon>Ectocarpales</taxon>
        <taxon>Ectocarpaceae</taxon>
        <taxon>Ectocarpus</taxon>
    </lineage>
</organism>
<keyword evidence="3" id="KW-1185">Reference proteome</keyword>
<evidence type="ECO:0000256" key="1">
    <source>
        <dbReference type="SAM" id="Phobius"/>
    </source>
</evidence>
<dbReference type="AlphaFoldDB" id="D8LN52"/>
<keyword evidence="1" id="KW-1133">Transmembrane helix</keyword>